<dbReference type="AlphaFoldDB" id="A0A7S0GKT4"/>
<gene>
    <name evidence="1" type="ORF">PINE0816_LOCUS22406</name>
</gene>
<evidence type="ECO:0000313" key="1">
    <source>
        <dbReference type="EMBL" id="CAD8426244.1"/>
    </source>
</evidence>
<dbReference type="EMBL" id="HBEL01048434">
    <property type="protein sequence ID" value="CAD8426244.1"/>
    <property type="molecule type" value="Transcribed_RNA"/>
</dbReference>
<sequence>MALKSHVSCFELPHDICFKKKPQSVTRIKKYGKMAAFRYLYKKGTVLLVSVCLRKKRKRHPINQYFPPANERLKPDFYYSRLEEGPAFSVFHSNKYCANGDFLRLLFVSSRSNIPVLEGSQKDTNWVLITK</sequence>
<name>A0A7S0GKT4_9STRA</name>
<reference evidence="1" key="1">
    <citation type="submission" date="2021-01" db="EMBL/GenBank/DDBJ databases">
        <authorList>
            <person name="Corre E."/>
            <person name="Pelletier E."/>
            <person name="Niang G."/>
            <person name="Scheremetjew M."/>
            <person name="Finn R."/>
            <person name="Kale V."/>
            <person name="Holt S."/>
            <person name="Cochrane G."/>
            <person name="Meng A."/>
            <person name="Brown T."/>
            <person name="Cohen L."/>
        </authorList>
    </citation>
    <scope>NUCLEOTIDE SEQUENCE</scope>
    <source>
        <strain evidence="1">CCAP1064/1</strain>
    </source>
</reference>
<accession>A0A7S0GKT4</accession>
<organism evidence="1">
    <name type="scientific">Proboscia inermis</name>
    <dbReference type="NCBI Taxonomy" id="420281"/>
    <lineage>
        <taxon>Eukaryota</taxon>
        <taxon>Sar</taxon>
        <taxon>Stramenopiles</taxon>
        <taxon>Ochrophyta</taxon>
        <taxon>Bacillariophyta</taxon>
        <taxon>Coscinodiscophyceae</taxon>
        <taxon>Rhizosoleniophycidae</taxon>
        <taxon>Rhizosoleniales</taxon>
        <taxon>Rhizosoleniaceae</taxon>
        <taxon>Proboscia</taxon>
    </lineage>
</organism>
<protein>
    <submittedName>
        <fullName evidence="1">Uncharacterized protein</fullName>
    </submittedName>
</protein>
<proteinExistence type="predicted"/>